<feature type="non-terminal residue" evidence="2">
    <location>
        <position position="1"/>
    </location>
</feature>
<evidence type="ECO:0000313" key="2">
    <source>
        <dbReference type="EMBL" id="KAE8952074.1"/>
    </source>
</evidence>
<protein>
    <submittedName>
        <fullName evidence="2">Uncharacterized protein</fullName>
    </submittedName>
</protein>
<dbReference type="EMBL" id="QXFV01012039">
    <property type="protein sequence ID" value="KAE8952074.1"/>
    <property type="molecule type" value="Genomic_DNA"/>
</dbReference>
<name>A0A6A3G0V5_9STRA</name>
<feature type="compositionally biased region" description="Basic and acidic residues" evidence="1">
    <location>
        <begin position="38"/>
        <end position="47"/>
    </location>
</feature>
<evidence type="ECO:0000256" key="1">
    <source>
        <dbReference type="SAM" id="MobiDB-lite"/>
    </source>
</evidence>
<dbReference type="Proteomes" id="UP000429607">
    <property type="component" value="Unassembled WGS sequence"/>
</dbReference>
<gene>
    <name evidence="2" type="ORF">PR001_g33450</name>
</gene>
<feature type="compositionally biased region" description="Low complexity" evidence="1">
    <location>
        <begin position="80"/>
        <end position="89"/>
    </location>
</feature>
<organism evidence="2 3">
    <name type="scientific">Phytophthora rubi</name>
    <dbReference type="NCBI Taxonomy" id="129364"/>
    <lineage>
        <taxon>Eukaryota</taxon>
        <taxon>Sar</taxon>
        <taxon>Stramenopiles</taxon>
        <taxon>Oomycota</taxon>
        <taxon>Peronosporomycetes</taxon>
        <taxon>Peronosporales</taxon>
        <taxon>Peronosporaceae</taxon>
        <taxon>Phytophthora</taxon>
    </lineage>
</organism>
<sequence>VGKMAKKKTTTGSGSKQRSVKERPGSAGAGTKSSPQAKGRDDEDRAAVAHSGAAGVASAESTSSQPGHEASPGSSPPAPTATAAQQQRAAHARSVKAQKLLRRREVLELRQRQAAHARLFKRPKQATQLDN</sequence>
<accession>A0A6A3G0V5</accession>
<proteinExistence type="predicted"/>
<comment type="caution">
    <text evidence="2">The sequence shown here is derived from an EMBL/GenBank/DDBJ whole genome shotgun (WGS) entry which is preliminary data.</text>
</comment>
<feature type="region of interest" description="Disordered" evidence="1">
    <location>
        <begin position="1"/>
        <end position="96"/>
    </location>
</feature>
<feature type="compositionally biased region" description="Low complexity" evidence="1">
    <location>
        <begin position="48"/>
        <end position="73"/>
    </location>
</feature>
<dbReference type="AlphaFoldDB" id="A0A6A3G0V5"/>
<reference evidence="2 3" key="1">
    <citation type="submission" date="2018-09" db="EMBL/GenBank/DDBJ databases">
        <title>Genomic investigation of the strawberry pathogen Phytophthora fragariae indicates pathogenicity is determined by transcriptional variation in three key races.</title>
        <authorList>
            <person name="Adams T.M."/>
            <person name="Armitage A.D."/>
            <person name="Sobczyk M.K."/>
            <person name="Bates H.J."/>
            <person name="Dunwell J.M."/>
            <person name="Nellist C.F."/>
            <person name="Harrison R.J."/>
        </authorList>
    </citation>
    <scope>NUCLEOTIDE SEQUENCE [LARGE SCALE GENOMIC DNA]</scope>
    <source>
        <strain evidence="2 3">SCRP249</strain>
    </source>
</reference>
<evidence type="ECO:0000313" key="3">
    <source>
        <dbReference type="Proteomes" id="UP000429607"/>
    </source>
</evidence>